<dbReference type="InterPro" id="IPR045647">
    <property type="entry name" value="DUF6401"/>
</dbReference>
<dbReference type="EMBL" id="CP127173">
    <property type="protein sequence ID" value="WIV61783.1"/>
    <property type="molecule type" value="Genomic_DNA"/>
</dbReference>
<dbReference type="Proteomes" id="UP001227101">
    <property type="component" value="Chromosome"/>
</dbReference>
<accession>A0ABY8Y1Q2</accession>
<proteinExistence type="predicted"/>
<dbReference type="RefSeq" id="WP_285459438.1">
    <property type="nucleotide sequence ID" value="NZ_CP127173.1"/>
</dbReference>
<reference evidence="1 2" key="1">
    <citation type="submission" date="2023-06" db="EMBL/GenBank/DDBJ databases">
        <authorList>
            <person name="Oyuntsetseg B."/>
            <person name="Kim S.B."/>
        </authorList>
    </citation>
    <scope>NUCLEOTIDE SEQUENCE [LARGE SCALE GENOMIC DNA]</scope>
    <source>
        <strain evidence="1 2">2-2</strain>
    </source>
</reference>
<evidence type="ECO:0000313" key="1">
    <source>
        <dbReference type="EMBL" id="WIV61783.1"/>
    </source>
</evidence>
<sequence>MWTGWFESRAWEFLEALADQVGRPAVPGLTAEVDQHAAAVRDILVLGVEASATVAAAVLLAAYARGLLDQVREETGRPWAPVPGGTGWVQLRLLAVCQLARAHRVGSLTDGQPDLPSPA</sequence>
<gene>
    <name evidence="1" type="ORF">QP939_25840</name>
</gene>
<evidence type="ECO:0000313" key="2">
    <source>
        <dbReference type="Proteomes" id="UP001227101"/>
    </source>
</evidence>
<protein>
    <submittedName>
        <fullName evidence="1">DUF6401 family natural product biosynthesis protein</fullName>
    </submittedName>
</protein>
<dbReference type="Pfam" id="PF19939">
    <property type="entry name" value="DUF6401"/>
    <property type="match status" value="1"/>
</dbReference>
<keyword evidence="2" id="KW-1185">Reference proteome</keyword>
<name>A0ABY8Y1Q2_9PSEU</name>
<organism evidence="1 2">
    <name type="scientific">Amycolatopsis nalaikhensis</name>
    <dbReference type="NCBI Taxonomy" id="715472"/>
    <lineage>
        <taxon>Bacteria</taxon>
        <taxon>Bacillati</taxon>
        <taxon>Actinomycetota</taxon>
        <taxon>Actinomycetes</taxon>
        <taxon>Pseudonocardiales</taxon>
        <taxon>Pseudonocardiaceae</taxon>
        <taxon>Amycolatopsis</taxon>
    </lineage>
</organism>